<evidence type="ECO:0000313" key="3">
    <source>
        <dbReference type="Proteomes" id="UP000236327"/>
    </source>
</evidence>
<dbReference type="PANTHER" id="PTHR12110:SF48">
    <property type="entry name" value="BLL3656 PROTEIN"/>
    <property type="match status" value="1"/>
</dbReference>
<reference evidence="2 3" key="1">
    <citation type="submission" date="2016-05" db="EMBL/GenBank/DDBJ databases">
        <title>Complete genome sequence of Novosphingobium guangzhouense SA925(T).</title>
        <authorList>
            <person name="Sha S."/>
        </authorList>
    </citation>
    <scope>NUCLEOTIDE SEQUENCE [LARGE SCALE GENOMIC DNA]</scope>
    <source>
        <strain evidence="2 3">SA925</strain>
    </source>
</reference>
<dbReference type="PANTHER" id="PTHR12110">
    <property type="entry name" value="HYDROXYPYRUVATE ISOMERASE"/>
    <property type="match status" value="1"/>
</dbReference>
<evidence type="ECO:0000259" key="1">
    <source>
        <dbReference type="Pfam" id="PF01261"/>
    </source>
</evidence>
<dbReference type="RefSeq" id="WP_103094371.1">
    <property type="nucleotide sequence ID" value="NZ_LYMM01000002.1"/>
</dbReference>
<dbReference type="SUPFAM" id="SSF51658">
    <property type="entry name" value="Xylose isomerase-like"/>
    <property type="match status" value="1"/>
</dbReference>
<name>A0A2K2G5Y4_9SPHN</name>
<dbReference type="OrthoDB" id="7507692at2"/>
<dbReference type="Gene3D" id="3.20.20.150">
    <property type="entry name" value="Divalent-metal-dependent TIM barrel enzymes"/>
    <property type="match status" value="1"/>
</dbReference>
<dbReference type="AlphaFoldDB" id="A0A2K2G5Y4"/>
<dbReference type="InterPro" id="IPR036237">
    <property type="entry name" value="Xyl_isomerase-like_sf"/>
</dbReference>
<dbReference type="Proteomes" id="UP000236327">
    <property type="component" value="Unassembled WGS sequence"/>
</dbReference>
<protein>
    <recommendedName>
        <fullName evidence="1">Xylose isomerase-like TIM barrel domain-containing protein</fullName>
    </recommendedName>
</protein>
<sequence>MTLSATTEQAAIALRSDVTFSMPWAMVQHLPFREQVRAVVLAGFQEMSLSPIDIIRSICAGVSLHEMKTVLDGEGIVVGRVDPLTAWVPNWKAHNFDFDFSFTTATDPQAIFDVADHFGAKHVSLNAMWHPDTYTQAELVEHYATICRRAAPHGLTCDIEPIPMWGIPRLEDALKIIELSGVTNSGIVLDTTHFFRGETPLDILASMPGDLVTTVQICDGYMPATASLEDECFHRLWPGEGGFQLNAMIDLLDDIGGLKAVGPEIFAPTYALERTPAEDIAIMARESMLRFPKLTAIGYSPPGNY</sequence>
<organism evidence="2 3">
    <name type="scientific">Novosphingobium guangzhouense</name>
    <dbReference type="NCBI Taxonomy" id="1850347"/>
    <lineage>
        <taxon>Bacteria</taxon>
        <taxon>Pseudomonadati</taxon>
        <taxon>Pseudomonadota</taxon>
        <taxon>Alphaproteobacteria</taxon>
        <taxon>Sphingomonadales</taxon>
        <taxon>Sphingomonadaceae</taxon>
        <taxon>Novosphingobium</taxon>
    </lineage>
</organism>
<dbReference type="Pfam" id="PF01261">
    <property type="entry name" value="AP_endonuc_2"/>
    <property type="match status" value="1"/>
</dbReference>
<keyword evidence="3" id="KW-1185">Reference proteome</keyword>
<feature type="domain" description="Xylose isomerase-like TIM barrel" evidence="1">
    <location>
        <begin position="111"/>
        <end position="281"/>
    </location>
</feature>
<proteinExistence type="predicted"/>
<gene>
    <name evidence="2" type="ORF">A8V01_02475</name>
</gene>
<accession>A0A2K2G5Y4</accession>
<dbReference type="InterPro" id="IPR013022">
    <property type="entry name" value="Xyl_isomerase-like_TIM-brl"/>
</dbReference>
<evidence type="ECO:0000313" key="2">
    <source>
        <dbReference type="EMBL" id="PNU06432.1"/>
    </source>
</evidence>
<comment type="caution">
    <text evidence="2">The sequence shown here is derived from an EMBL/GenBank/DDBJ whole genome shotgun (WGS) entry which is preliminary data.</text>
</comment>
<dbReference type="EMBL" id="LYMM01000002">
    <property type="protein sequence ID" value="PNU06432.1"/>
    <property type="molecule type" value="Genomic_DNA"/>
</dbReference>
<dbReference type="InterPro" id="IPR050312">
    <property type="entry name" value="IolE/XylAMocC-like"/>
</dbReference>